<keyword evidence="2" id="KW-0472">Membrane</keyword>
<keyword evidence="2" id="KW-0812">Transmembrane</keyword>
<feature type="region of interest" description="Disordered" evidence="1">
    <location>
        <begin position="33"/>
        <end position="55"/>
    </location>
</feature>
<evidence type="ECO:0000256" key="1">
    <source>
        <dbReference type="SAM" id="MobiDB-lite"/>
    </source>
</evidence>
<accession>A0ABU5CKR0</accession>
<dbReference type="RefSeq" id="WP_306067624.1">
    <property type="nucleotide sequence ID" value="NZ_JAROCA020000003.1"/>
</dbReference>
<dbReference type="Proteomes" id="UP001228376">
    <property type="component" value="Unassembled WGS sequence"/>
</dbReference>
<organism evidence="3 4">
    <name type="scientific">Tigheibacillus jepli</name>
    <dbReference type="NCBI Taxonomy" id="3035914"/>
    <lineage>
        <taxon>Bacteria</taxon>
        <taxon>Bacillati</taxon>
        <taxon>Bacillota</taxon>
        <taxon>Bacilli</taxon>
        <taxon>Bacillales</taxon>
        <taxon>Bacillaceae</taxon>
        <taxon>Tigheibacillus</taxon>
    </lineage>
</organism>
<evidence type="ECO:0000313" key="4">
    <source>
        <dbReference type="Proteomes" id="UP001228376"/>
    </source>
</evidence>
<feature type="compositionally biased region" description="Polar residues" evidence="1">
    <location>
        <begin position="41"/>
        <end position="55"/>
    </location>
</feature>
<name>A0ABU5CKR0_9BACI</name>
<feature type="transmembrane region" description="Helical" evidence="2">
    <location>
        <begin position="6"/>
        <end position="24"/>
    </location>
</feature>
<reference evidence="3 4" key="1">
    <citation type="submission" date="2023-10" db="EMBL/GenBank/DDBJ databases">
        <title>179-bfca-hs.</title>
        <authorList>
            <person name="Miliotis G."/>
            <person name="Sengupta P."/>
            <person name="Hameed A."/>
            <person name="Chuvochina M."/>
            <person name="Mcdonagh F."/>
            <person name="Simpson A.C."/>
            <person name="Singh N.K."/>
            <person name="Rekha P.D."/>
            <person name="Raman K."/>
            <person name="Hugenholtz P."/>
            <person name="Venkateswaran K."/>
        </authorList>
    </citation>
    <scope>NUCLEOTIDE SEQUENCE [LARGE SCALE GENOMIC DNA]</scope>
    <source>
        <strain evidence="3 4">179-BFC-A-HS</strain>
    </source>
</reference>
<evidence type="ECO:0000256" key="2">
    <source>
        <dbReference type="SAM" id="Phobius"/>
    </source>
</evidence>
<sequence length="55" mass="6150">MITAYVVIGGIIMLVILAFSLLAITKGYAYKHTTDPHPNETENQANQQQYNKLNV</sequence>
<dbReference type="InterPro" id="IPR047753">
    <property type="entry name" value="YtzI-like"/>
</dbReference>
<keyword evidence="2" id="KW-1133">Transmembrane helix</keyword>
<protein>
    <submittedName>
        <fullName evidence="3">YtzI protein</fullName>
    </submittedName>
</protein>
<comment type="caution">
    <text evidence="3">The sequence shown here is derived from an EMBL/GenBank/DDBJ whole genome shotgun (WGS) entry which is preliminary data.</text>
</comment>
<proteinExistence type="predicted"/>
<dbReference type="EMBL" id="JAROCA020000003">
    <property type="protein sequence ID" value="MDY0406956.1"/>
    <property type="molecule type" value="Genomic_DNA"/>
</dbReference>
<dbReference type="NCBIfam" id="NF033232">
    <property type="entry name" value="small_YtzI"/>
    <property type="match status" value="1"/>
</dbReference>
<keyword evidence="4" id="KW-1185">Reference proteome</keyword>
<gene>
    <name evidence="3" type="primary">ytzI</name>
    <name evidence="3" type="ORF">P5G51_017855</name>
</gene>
<evidence type="ECO:0000313" key="3">
    <source>
        <dbReference type="EMBL" id="MDY0406956.1"/>
    </source>
</evidence>